<dbReference type="AlphaFoldDB" id="A0A942E246"/>
<keyword evidence="2" id="KW-0805">Transcription regulation</keyword>
<evidence type="ECO:0000256" key="2">
    <source>
        <dbReference type="ARBA" id="ARBA00023015"/>
    </source>
</evidence>
<dbReference type="GO" id="GO:0032993">
    <property type="term" value="C:protein-DNA complex"/>
    <property type="evidence" value="ECO:0007669"/>
    <property type="project" value="TreeGrafter"/>
</dbReference>
<dbReference type="SUPFAM" id="SSF53850">
    <property type="entry name" value="Periplasmic binding protein-like II"/>
    <property type="match status" value="1"/>
</dbReference>
<dbReference type="InterPro" id="IPR005119">
    <property type="entry name" value="LysR_subst-bd"/>
</dbReference>
<dbReference type="PANTHER" id="PTHR30346">
    <property type="entry name" value="TRANSCRIPTIONAL DUAL REGULATOR HCAR-RELATED"/>
    <property type="match status" value="1"/>
</dbReference>
<dbReference type="RefSeq" id="WP_188257943.1">
    <property type="nucleotide sequence ID" value="NZ_JABVCF010000024.1"/>
</dbReference>
<dbReference type="FunFam" id="1.10.10.10:FF:000001">
    <property type="entry name" value="LysR family transcriptional regulator"/>
    <property type="match status" value="1"/>
</dbReference>
<dbReference type="InterPro" id="IPR036388">
    <property type="entry name" value="WH-like_DNA-bd_sf"/>
</dbReference>
<gene>
    <name evidence="6" type="ORF">KEU06_27770</name>
</gene>
<protein>
    <submittedName>
        <fullName evidence="6">LysR family transcriptional regulator</fullName>
    </submittedName>
</protein>
<dbReference type="PANTHER" id="PTHR30346:SF0">
    <property type="entry name" value="HCA OPERON TRANSCRIPTIONAL ACTIVATOR HCAR"/>
    <property type="match status" value="1"/>
</dbReference>
<reference evidence="6" key="1">
    <citation type="submission" date="2021-04" db="EMBL/GenBank/DDBJ databases">
        <title>Pseudaminobacter soli sp. nov., isolated from paddy soil contaminated by heavy metals.</title>
        <authorList>
            <person name="Zhang K."/>
        </authorList>
    </citation>
    <scope>NUCLEOTIDE SEQUENCE</scope>
    <source>
        <strain evidence="6">19-2017</strain>
    </source>
</reference>
<feature type="domain" description="HTH lysR-type" evidence="5">
    <location>
        <begin position="2"/>
        <end position="59"/>
    </location>
</feature>
<dbReference type="GO" id="GO:0003677">
    <property type="term" value="F:DNA binding"/>
    <property type="evidence" value="ECO:0007669"/>
    <property type="project" value="UniProtKB-KW"/>
</dbReference>
<proteinExistence type="inferred from homology"/>
<dbReference type="GO" id="GO:0003700">
    <property type="term" value="F:DNA-binding transcription factor activity"/>
    <property type="evidence" value="ECO:0007669"/>
    <property type="project" value="InterPro"/>
</dbReference>
<dbReference type="Pfam" id="PF03466">
    <property type="entry name" value="LysR_substrate"/>
    <property type="match status" value="1"/>
</dbReference>
<evidence type="ECO:0000313" key="7">
    <source>
        <dbReference type="Proteomes" id="UP000680348"/>
    </source>
</evidence>
<keyword evidence="7" id="KW-1185">Reference proteome</keyword>
<sequence length="294" mass="32972">MLSVRLIRCFVAVADELSFTAAALRLNMAQPALTRSIKQLEEHLNARLLDRDTRNVRLTEIGHAFLKEARKALDQIARAEQVGREMARGQMGQIKIGYVTYIAQDFLAPLLKRFRMDRPNIRIELVNMGTEQQRAALVERTIDMGFMLGPFSVPGIATYQIREEQLVVVMPDDHRLAQKEAISASDLRGEQMVIGSESMWSVYRRILFSEFDRLGVSPRISQEAPTPSALFALVNAGMGLTIFPQAPSQYLTSHMVVRPFVMEQNKMSTVCAWNKLNTNPALSALLARLPGVTA</sequence>
<comment type="caution">
    <text evidence="6">The sequence shown here is derived from an EMBL/GenBank/DDBJ whole genome shotgun (WGS) entry which is preliminary data.</text>
</comment>
<dbReference type="PROSITE" id="PS50931">
    <property type="entry name" value="HTH_LYSR"/>
    <property type="match status" value="1"/>
</dbReference>
<dbReference type="InterPro" id="IPR000847">
    <property type="entry name" value="LysR_HTH_N"/>
</dbReference>
<keyword evidence="4" id="KW-0804">Transcription</keyword>
<dbReference type="Gene3D" id="1.10.10.10">
    <property type="entry name" value="Winged helix-like DNA-binding domain superfamily/Winged helix DNA-binding domain"/>
    <property type="match status" value="1"/>
</dbReference>
<dbReference type="Pfam" id="PF00126">
    <property type="entry name" value="HTH_1"/>
    <property type="match status" value="1"/>
</dbReference>
<dbReference type="CDD" id="cd08414">
    <property type="entry name" value="PBP2_LTTR_aromatics_like"/>
    <property type="match status" value="1"/>
</dbReference>
<dbReference type="SUPFAM" id="SSF46785">
    <property type="entry name" value="Winged helix' DNA-binding domain"/>
    <property type="match status" value="1"/>
</dbReference>
<evidence type="ECO:0000256" key="4">
    <source>
        <dbReference type="ARBA" id="ARBA00023163"/>
    </source>
</evidence>
<dbReference type="PRINTS" id="PR00039">
    <property type="entry name" value="HTHLYSR"/>
</dbReference>
<accession>A0A942E246</accession>
<evidence type="ECO:0000256" key="3">
    <source>
        <dbReference type="ARBA" id="ARBA00023125"/>
    </source>
</evidence>
<dbReference type="Proteomes" id="UP000680348">
    <property type="component" value="Unassembled WGS sequence"/>
</dbReference>
<comment type="similarity">
    <text evidence="1">Belongs to the LysR transcriptional regulatory family.</text>
</comment>
<evidence type="ECO:0000313" key="6">
    <source>
        <dbReference type="EMBL" id="MBS3652394.1"/>
    </source>
</evidence>
<dbReference type="InterPro" id="IPR036390">
    <property type="entry name" value="WH_DNA-bd_sf"/>
</dbReference>
<name>A0A942E246_9HYPH</name>
<dbReference type="Gene3D" id="3.40.190.10">
    <property type="entry name" value="Periplasmic binding protein-like II"/>
    <property type="match status" value="2"/>
</dbReference>
<evidence type="ECO:0000259" key="5">
    <source>
        <dbReference type="PROSITE" id="PS50931"/>
    </source>
</evidence>
<dbReference type="EMBL" id="JAGWCR010000024">
    <property type="protein sequence ID" value="MBS3652394.1"/>
    <property type="molecule type" value="Genomic_DNA"/>
</dbReference>
<organism evidence="6 7">
    <name type="scientific">Pseudaminobacter soli</name>
    <name type="common">ex Zhang et al. 2022</name>
    <dbReference type="NCBI Taxonomy" id="2831468"/>
    <lineage>
        <taxon>Bacteria</taxon>
        <taxon>Pseudomonadati</taxon>
        <taxon>Pseudomonadota</taxon>
        <taxon>Alphaproteobacteria</taxon>
        <taxon>Hyphomicrobiales</taxon>
        <taxon>Phyllobacteriaceae</taxon>
        <taxon>Pseudaminobacter</taxon>
    </lineage>
</organism>
<evidence type="ECO:0000256" key="1">
    <source>
        <dbReference type="ARBA" id="ARBA00009437"/>
    </source>
</evidence>
<keyword evidence="3" id="KW-0238">DNA-binding</keyword>